<evidence type="ECO:0000256" key="1">
    <source>
        <dbReference type="SAM" id="SignalP"/>
    </source>
</evidence>
<dbReference type="RefSeq" id="WP_074087502.1">
    <property type="nucleotide sequence ID" value="NZ_LVWI01000037.1"/>
</dbReference>
<feature type="signal peptide" evidence="1">
    <location>
        <begin position="1"/>
        <end position="20"/>
    </location>
</feature>
<evidence type="ECO:0000313" key="3">
    <source>
        <dbReference type="Proteomes" id="UP000186058"/>
    </source>
</evidence>
<protein>
    <submittedName>
        <fullName evidence="2">Uncharacterized protein</fullName>
    </submittedName>
</protein>
<feature type="chain" id="PRO_5046561722" evidence="1">
    <location>
        <begin position="21"/>
        <end position="112"/>
    </location>
</feature>
<reference evidence="2 3" key="1">
    <citation type="submission" date="2016-03" db="EMBL/GenBank/DDBJ databases">
        <authorList>
            <person name="Sant'Anna F.H."/>
            <person name="Ambrosini A."/>
            <person name="Souza R."/>
            <person name="Bach E."/>
            <person name="Fernandes G."/>
            <person name="Balsanelli E."/>
            <person name="Baura V.A."/>
            <person name="Souza E.M."/>
            <person name="Passaglia L."/>
        </authorList>
    </citation>
    <scope>NUCLEOTIDE SEQUENCE [LARGE SCALE GENOMIC DNA]</scope>
    <source>
        <strain evidence="2 3">P26E</strain>
    </source>
</reference>
<dbReference type="Proteomes" id="UP000186058">
    <property type="component" value="Unassembled WGS sequence"/>
</dbReference>
<sequence>MKKLLLASFAALMLSFGLFFSNSPLFTPTAEAKAQQIVYSIHLTPGGTYQLGSGTGYKYVILQGDFKNLTVSSKGLVTATTSPITDDDGFVGDIYVIDKYGNSLEFVHVYIN</sequence>
<keyword evidence="1" id="KW-0732">Signal</keyword>
<organism evidence="2 3">
    <name type="scientific">Paenibacillus helianthi</name>
    <dbReference type="NCBI Taxonomy" id="1349432"/>
    <lineage>
        <taxon>Bacteria</taxon>
        <taxon>Bacillati</taxon>
        <taxon>Bacillota</taxon>
        <taxon>Bacilli</taxon>
        <taxon>Bacillales</taxon>
        <taxon>Paenibacillaceae</taxon>
        <taxon>Paenibacillus</taxon>
    </lineage>
</organism>
<dbReference type="EMBL" id="LVWI01000037">
    <property type="protein sequence ID" value="OKP86650.1"/>
    <property type="molecule type" value="Genomic_DNA"/>
</dbReference>
<comment type="caution">
    <text evidence="2">The sequence shown here is derived from an EMBL/GenBank/DDBJ whole genome shotgun (WGS) entry which is preliminary data.</text>
</comment>
<name>A0ABX3ESD6_9BACL</name>
<evidence type="ECO:0000313" key="2">
    <source>
        <dbReference type="EMBL" id="OKP86650.1"/>
    </source>
</evidence>
<keyword evidence="3" id="KW-1185">Reference proteome</keyword>
<gene>
    <name evidence="2" type="ORF">A3844_11540</name>
</gene>
<proteinExistence type="predicted"/>
<accession>A0ABX3ESD6</accession>